<organism evidence="1 2">
    <name type="scientific">Thalassovita taeanensis</name>
    <dbReference type="NCBI Taxonomy" id="657014"/>
    <lineage>
        <taxon>Bacteria</taxon>
        <taxon>Pseudomonadati</taxon>
        <taxon>Pseudomonadota</taxon>
        <taxon>Alphaproteobacteria</taxon>
        <taxon>Rhodobacterales</taxon>
        <taxon>Roseobacteraceae</taxon>
        <taxon>Thalassovita</taxon>
    </lineage>
</organism>
<dbReference type="AlphaFoldDB" id="A0A1H9IV43"/>
<evidence type="ECO:0000313" key="1">
    <source>
        <dbReference type="EMBL" id="SEQ78651.1"/>
    </source>
</evidence>
<proteinExistence type="predicted"/>
<sequence>MEMSFADQVEMQIEEIDGGDRDRLDTVVDDLDGLERRLKQGEGVSG</sequence>
<name>A0A1H9IV43_9RHOB</name>
<dbReference type="EMBL" id="FOEP01000013">
    <property type="protein sequence ID" value="SEQ78651.1"/>
    <property type="molecule type" value="Genomic_DNA"/>
</dbReference>
<keyword evidence="2" id="KW-1185">Reference proteome</keyword>
<dbReference type="RefSeq" id="WP_245776425.1">
    <property type="nucleotide sequence ID" value="NZ_FOEP01000013.1"/>
</dbReference>
<dbReference type="Proteomes" id="UP000198634">
    <property type="component" value="Unassembled WGS sequence"/>
</dbReference>
<dbReference type="STRING" id="657014.SAMN04488092_11337"/>
<evidence type="ECO:0000313" key="2">
    <source>
        <dbReference type="Proteomes" id="UP000198634"/>
    </source>
</evidence>
<accession>A0A1H9IV43</accession>
<gene>
    <name evidence="1" type="ORF">SAMN04488092_11337</name>
</gene>
<reference evidence="1 2" key="1">
    <citation type="submission" date="2016-10" db="EMBL/GenBank/DDBJ databases">
        <authorList>
            <person name="de Groot N.N."/>
        </authorList>
    </citation>
    <scope>NUCLEOTIDE SEQUENCE [LARGE SCALE GENOMIC DNA]</scope>
    <source>
        <strain evidence="1 2">DSM 22007</strain>
    </source>
</reference>
<protein>
    <submittedName>
        <fullName evidence="1">Uncharacterized protein</fullName>
    </submittedName>
</protein>